<dbReference type="Proteomes" id="UP000257109">
    <property type="component" value="Unassembled WGS sequence"/>
</dbReference>
<keyword evidence="2" id="KW-1185">Reference proteome</keyword>
<sequence length="218" mass="24299">FHHFEVPNPMATVGSNSITVFFVAFILLTTAPSPSQSLSFSSYFCYRNLLSLSHSLLIGVADLRAARGDVAAADRARTIANSLSHGSVFGFLRLLWTWSWTNLSFTDLYGAVSDMNELLRGLTEFTRLESVAERSTWVSRNYQSVLTVSKSLSRKLLKAFGQSGVTREIGETFQKEVMEGGLIRDCLELGNDDLKALIQVVKDLMLQFFSVRDKDPDL</sequence>
<name>A0A371FFJ3_MUCPR</name>
<proteinExistence type="predicted"/>
<dbReference type="PANTHER" id="PTHR36806">
    <property type="entry name" value="ADENINE PHOSPHORIBOSYLTRANSFERASE"/>
    <property type="match status" value="1"/>
</dbReference>
<feature type="non-terminal residue" evidence="1">
    <location>
        <position position="1"/>
    </location>
</feature>
<dbReference type="AlphaFoldDB" id="A0A371FFJ3"/>
<evidence type="ECO:0000313" key="2">
    <source>
        <dbReference type="Proteomes" id="UP000257109"/>
    </source>
</evidence>
<dbReference type="EMBL" id="QJKJ01009356">
    <property type="protein sequence ID" value="RDX76873.1"/>
    <property type="molecule type" value="Genomic_DNA"/>
</dbReference>
<accession>A0A371FFJ3</accession>
<gene>
    <name evidence="1" type="ORF">CR513_43090</name>
</gene>
<reference evidence="1" key="1">
    <citation type="submission" date="2018-05" db="EMBL/GenBank/DDBJ databases">
        <title>Draft genome of Mucuna pruriens seed.</title>
        <authorList>
            <person name="Nnadi N.E."/>
            <person name="Vos R."/>
            <person name="Hasami M.H."/>
            <person name="Devisetty U.K."/>
            <person name="Aguiy J.C."/>
        </authorList>
    </citation>
    <scope>NUCLEOTIDE SEQUENCE [LARGE SCALE GENOMIC DNA]</scope>
    <source>
        <strain evidence="1">JCA_2017</strain>
    </source>
</reference>
<evidence type="ECO:0000313" key="1">
    <source>
        <dbReference type="EMBL" id="RDX76873.1"/>
    </source>
</evidence>
<comment type="caution">
    <text evidence="1">The sequence shown here is derived from an EMBL/GenBank/DDBJ whole genome shotgun (WGS) entry which is preliminary data.</text>
</comment>
<protein>
    <submittedName>
        <fullName evidence="1">Uncharacterized protein</fullName>
    </submittedName>
</protein>
<dbReference type="OrthoDB" id="641593at2759"/>
<organism evidence="1 2">
    <name type="scientific">Mucuna pruriens</name>
    <name type="common">Velvet bean</name>
    <name type="synonym">Dolichos pruriens</name>
    <dbReference type="NCBI Taxonomy" id="157652"/>
    <lineage>
        <taxon>Eukaryota</taxon>
        <taxon>Viridiplantae</taxon>
        <taxon>Streptophyta</taxon>
        <taxon>Embryophyta</taxon>
        <taxon>Tracheophyta</taxon>
        <taxon>Spermatophyta</taxon>
        <taxon>Magnoliopsida</taxon>
        <taxon>eudicotyledons</taxon>
        <taxon>Gunneridae</taxon>
        <taxon>Pentapetalae</taxon>
        <taxon>rosids</taxon>
        <taxon>fabids</taxon>
        <taxon>Fabales</taxon>
        <taxon>Fabaceae</taxon>
        <taxon>Papilionoideae</taxon>
        <taxon>50 kb inversion clade</taxon>
        <taxon>NPAAA clade</taxon>
        <taxon>indigoferoid/millettioid clade</taxon>
        <taxon>Phaseoleae</taxon>
        <taxon>Mucuna</taxon>
    </lineage>
</organism>
<dbReference type="STRING" id="157652.A0A371FFJ3"/>